<dbReference type="PANTHER" id="PTHR11735:SF11">
    <property type="entry name" value="TRNA THREONYLCARBAMOYLADENOSINE BIOSYNTHESIS PROTEIN TSAB"/>
    <property type="match status" value="1"/>
</dbReference>
<dbReference type="InterPro" id="IPR022496">
    <property type="entry name" value="T6A_TsaB"/>
</dbReference>
<dbReference type="KEGG" id="cfk:CFRA_02385"/>
<accession>A0A1L7CR63</accession>
<dbReference type="InterPro" id="IPR043129">
    <property type="entry name" value="ATPase_NBD"/>
</dbReference>
<organism evidence="2 3">
    <name type="scientific">Corynebacterium frankenforstense DSM 45800</name>
    <dbReference type="NCBI Taxonomy" id="1437875"/>
    <lineage>
        <taxon>Bacteria</taxon>
        <taxon>Bacillati</taxon>
        <taxon>Actinomycetota</taxon>
        <taxon>Actinomycetes</taxon>
        <taxon>Mycobacteriales</taxon>
        <taxon>Corynebacteriaceae</taxon>
        <taxon>Corynebacterium</taxon>
    </lineage>
</organism>
<dbReference type="GO" id="GO:0005829">
    <property type="term" value="C:cytosol"/>
    <property type="evidence" value="ECO:0007669"/>
    <property type="project" value="TreeGrafter"/>
</dbReference>
<dbReference type="Proteomes" id="UP000185434">
    <property type="component" value="Chromosome"/>
</dbReference>
<evidence type="ECO:0000313" key="2">
    <source>
        <dbReference type="EMBL" id="APT88311.1"/>
    </source>
</evidence>
<keyword evidence="3" id="KW-1185">Reference proteome</keyword>
<dbReference type="Pfam" id="PF00814">
    <property type="entry name" value="TsaD"/>
    <property type="match status" value="1"/>
</dbReference>
<gene>
    <name evidence="2" type="ORF">CFRA_02385</name>
</gene>
<name>A0A1L7CR63_9CORY</name>
<dbReference type="GO" id="GO:0002949">
    <property type="term" value="P:tRNA threonylcarbamoyladenosine modification"/>
    <property type="evidence" value="ECO:0007669"/>
    <property type="project" value="InterPro"/>
</dbReference>
<dbReference type="Gene3D" id="3.30.420.40">
    <property type="match status" value="2"/>
</dbReference>
<evidence type="ECO:0000259" key="1">
    <source>
        <dbReference type="Pfam" id="PF00814"/>
    </source>
</evidence>
<proteinExistence type="predicted"/>
<dbReference type="STRING" id="1437875.CFRA_02385"/>
<feature type="domain" description="Gcp-like" evidence="1">
    <location>
        <begin position="40"/>
        <end position="158"/>
    </location>
</feature>
<sequence length="220" mass="22791">MTTLALDTSTARLVVGLVDGVSDAARPAPVVRAARVLDDARRHNELLVPTIAEVLAEAGLNYADIDRVVCGCGPGPFTGLRVGMATAAATADALGVPLRGVCSLDAVARSPRLSGRVALVVSDARRREAYWATYDAAGARTAGPEVCAPADLPLPAGLAVVSAPDTLAEKLPETGDAELVELYPEPAGLVTAPEVEFRPIYLRRPDAVAPTVRVSPALRP</sequence>
<dbReference type="NCBIfam" id="TIGR03725">
    <property type="entry name" value="T6A_YeaZ"/>
    <property type="match status" value="1"/>
</dbReference>
<dbReference type="InterPro" id="IPR000905">
    <property type="entry name" value="Gcp-like_dom"/>
</dbReference>
<reference evidence="2 3" key="1">
    <citation type="submission" date="2014-08" db="EMBL/GenBank/DDBJ databases">
        <title>Complete genome sequence of Corynebacterium frankenforstense ST18(T) (=DSM 45800(T)), isolated from raw cow milk.</title>
        <authorList>
            <person name="Ruckert C."/>
            <person name="Albersmeier A."/>
            <person name="Winkler A."/>
            <person name="Lipski A."/>
            <person name="Kalinowski J."/>
        </authorList>
    </citation>
    <scope>NUCLEOTIDE SEQUENCE [LARGE SCALE GENOMIC DNA]</scope>
    <source>
        <strain evidence="2 3">ST18</strain>
    </source>
</reference>
<dbReference type="AlphaFoldDB" id="A0A1L7CR63"/>
<evidence type="ECO:0000313" key="3">
    <source>
        <dbReference type="Proteomes" id="UP000185434"/>
    </source>
</evidence>
<dbReference type="EMBL" id="CP009247">
    <property type="protein sequence ID" value="APT88311.1"/>
    <property type="molecule type" value="Genomic_DNA"/>
</dbReference>
<dbReference type="RefSeq" id="WP_075663285.1">
    <property type="nucleotide sequence ID" value="NZ_CP009247.1"/>
</dbReference>
<protein>
    <recommendedName>
        <fullName evidence="1">Gcp-like domain-containing protein</fullName>
    </recommendedName>
</protein>
<dbReference type="PANTHER" id="PTHR11735">
    <property type="entry name" value="TRNA N6-ADENOSINE THREONYLCARBAMOYLTRANSFERASE"/>
    <property type="match status" value="1"/>
</dbReference>
<dbReference type="SUPFAM" id="SSF53067">
    <property type="entry name" value="Actin-like ATPase domain"/>
    <property type="match status" value="2"/>
</dbReference>
<dbReference type="OrthoDB" id="9809995at2"/>